<evidence type="ECO:0000313" key="2">
    <source>
        <dbReference type="Proteomes" id="UP000288805"/>
    </source>
</evidence>
<sequence length="443" mass="51099">MGYAGNSSQPVSDHFPVLLEGGGLKRGPSPFNLRICEEFGLIETKKGEVLRQVVYWDEKVEIMGFFENFMKGQICKVSKCTFLVLVPKKGGAEDLKDFRPISLVGSLYKLLARCWQIESRRLKSNQGGMLCKLDIEKAYDHVSWKFLLAVLKKMGFGERWIKWIEWCISTVRFSVLINGSPSVFSKVETRRPSIPLSVCDSMEESHDQLTHLSWLLMWFEACSGLRVNLEKSELIPWGGWFGMELKRGFEKGLLCGRDSIYQKGGRLTLIRGTLSSMPVYFMSLFYLPKKARLRLEKIRKDFLWGGRALEQRPHLVRWNLVCLEKKKGGLSVRNLALLDKALLSKWNWHFAIESEALWKQVISNKYGVEEGDDAWVSDVWNPDGVGDGWTPLFSRAFNDWEIEMVERFMLKIQAFRVQREDEDKVVWITSKSGAFSVKCFILF</sequence>
<dbReference type="Proteomes" id="UP000288805">
    <property type="component" value="Unassembled WGS sequence"/>
</dbReference>
<dbReference type="AlphaFoldDB" id="A0A438HV10"/>
<gene>
    <name evidence="1" type="primary">VvCHDp000001_944</name>
    <name evidence="1" type="ORF">CK203_038664</name>
</gene>
<reference evidence="1 2" key="1">
    <citation type="journal article" date="2018" name="PLoS Genet.">
        <title>Population sequencing reveals clonal diversity and ancestral inbreeding in the grapevine cultivar Chardonnay.</title>
        <authorList>
            <person name="Roach M.J."/>
            <person name="Johnson D.L."/>
            <person name="Bohlmann J."/>
            <person name="van Vuuren H.J."/>
            <person name="Jones S.J."/>
            <person name="Pretorius I.S."/>
            <person name="Schmidt S.A."/>
            <person name="Borneman A.R."/>
        </authorList>
    </citation>
    <scope>NUCLEOTIDE SEQUENCE [LARGE SCALE GENOMIC DNA]</scope>
    <source>
        <strain evidence="2">cv. Chardonnay</strain>
        <tissue evidence="1">Leaf</tissue>
    </source>
</reference>
<evidence type="ECO:0000313" key="1">
    <source>
        <dbReference type="EMBL" id="RVW88297.1"/>
    </source>
</evidence>
<protein>
    <submittedName>
        <fullName evidence="1">Putative ribonuclease H protein</fullName>
    </submittedName>
</protein>
<accession>A0A438HV10</accession>
<dbReference type="PANTHER" id="PTHR33116:SF78">
    <property type="entry name" value="OS12G0587133 PROTEIN"/>
    <property type="match status" value="1"/>
</dbReference>
<name>A0A438HV10_VITVI</name>
<organism evidence="1 2">
    <name type="scientific">Vitis vinifera</name>
    <name type="common">Grape</name>
    <dbReference type="NCBI Taxonomy" id="29760"/>
    <lineage>
        <taxon>Eukaryota</taxon>
        <taxon>Viridiplantae</taxon>
        <taxon>Streptophyta</taxon>
        <taxon>Embryophyta</taxon>
        <taxon>Tracheophyta</taxon>
        <taxon>Spermatophyta</taxon>
        <taxon>Magnoliopsida</taxon>
        <taxon>eudicotyledons</taxon>
        <taxon>Gunneridae</taxon>
        <taxon>Pentapetalae</taxon>
        <taxon>rosids</taxon>
        <taxon>Vitales</taxon>
        <taxon>Vitaceae</taxon>
        <taxon>Viteae</taxon>
        <taxon>Vitis</taxon>
    </lineage>
</organism>
<dbReference type="PANTHER" id="PTHR33116">
    <property type="entry name" value="REVERSE TRANSCRIPTASE ZINC-BINDING DOMAIN-CONTAINING PROTEIN-RELATED-RELATED"/>
    <property type="match status" value="1"/>
</dbReference>
<proteinExistence type="predicted"/>
<dbReference type="EMBL" id="QGNW01000175">
    <property type="protein sequence ID" value="RVW88297.1"/>
    <property type="molecule type" value="Genomic_DNA"/>
</dbReference>
<comment type="caution">
    <text evidence="1">The sequence shown here is derived from an EMBL/GenBank/DDBJ whole genome shotgun (WGS) entry which is preliminary data.</text>
</comment>